<feature type="compositionally biased region" description="Basic residues" evidence="1">
    <location>
        <begin position="32"/>
        <end position="43"/>
    </location>
</feature>
<evidence type="ECO:0000313" key="3">
    <source>
        <dbReference type="Proteomes" id="UP000823388"/>
    </source>
</evidence>
<feature type="compositionally biased region" description="Polar residues" evidence="1">
    <location>
        <begin position="1"/>
        <end position="20"/>
    </location>
</feature>
<reference evidence="2" key="1">
    <citation type="submission" date="2020-05" db="EMBL/GenBank/DDBJ databases">
        <title>WGS assembly of Panicum virgatum.</title>
        <authorList>
            <person name="Lovell J.T."/>
            <person name="Jenkins J."/>
            <person name="Shu S."/>
            <person name="Juenger T.E."/>
            <person name="Schmutz J."/>
        </authorList>
    </citation>
    <scope>NUCLEOTIDE SEQUENCE</scope>
    <source>
        <strain evidence="2">AP13</strain>
    </source>
</reference>
<feature type="compositionally biased region" description="Basic and acidic residues" evidence="1">
    <location>
        <begin position="197"/>
        <end position="224"/>
    </location>
</feature>
<feature type="compositionally biased region" description="Basic residues" evidence="1">
    <location>
        <begin position="308"/>
        <end position="322"/>
    </location>
</feature>
<evidence type="ECO:0000313" key="2">
    <source>
        <dbReference type="EMBL" id="KAG2635102.1"/>
    </source>
</evidence>
<keyword evidence="3" id="KW-1185">Reference proteome</keyword>
<feature type="region of interest" description="Disordered" evidence="1">
    <location>
        <begin position="107"/>
        <end position="135"/>
    </location>
</feature>
<organism evidence="2 3">
    <name type="scientific">Panicum virgatum</name>
    <name type="common">Blackwell switchgrass</name>
    <dbReference type="NCBI Taxonomy" id="38727"/>
    <lineage>
        <taxon>Eukaryota</taxon>
        <taxon>Viridiplantae</taxon>
        <taxon>Streptophyta</taxon>
        <taxon>Embryophyta</taxon>
        <taxon>Tracheophyta</taxon>
        <taxon>Spermatophyta</taxon>
        <taxon>Magnoliopsida</taxon>
        <taxon>Liliopsida</taxon>
        <taxon>Poales</taxon>
        <taxon>Poaceae</taxon>
        <taxon>PACMAD clade</taxon>
        <taxon>Panicoideae</taxon>
        <taxon>Panicodae</taxon>
        <taxon>Paniceae</taxon>
        <taxon>Panicinae</taxon>
        <taxon>Panicum</taxon>
        <taxon>Panicum sect. Hiantes</taxon>
    </lineage>
</organism>
<feature type="region of interest" description="Disordered" evidence="1">
    <location>
        <begin position="168"/>
        <end position="327"/>
    </location>
</feature>
<accession>A0A8T0VFP5</accession>
<proteinExistence type="predicted"/>
<dbReference type="EMBL" id="CM029040">
    <property type="protein sequence ID" value="KAG2635102.1"/>
    <property type="molecule type" value="Genomic_DNA"/>
</dbReference>
<feature type="region of interest" description="Disordered" evidence="1">
    <location>
        <begin position="1"/>
        <end position="57"/>
    </location>
</feature>
<evidence type="ECO:0000256" key="1">
    <source>
        <dbReference type="SAM" id="MobiDB-lite"/>
    </source>
</evidence>
<sequence length="384" mass="42416">MHAGASSTHAGNYSYATDTETPAAAWHTNPTRTRRRSPRHHVAAQRAGSPTTHPPLPSLATVARRGSSLPVEGLLEGLQVLGLEREEHVDGVVLVGALRHVRGAAAEHLRRRHEPRAAPPEVGVVDGHPQPADHPQVRLRHELPARRLAALLRLQLQVVHHGAHEGVVHARHRAPDPLRHEPQRPRQHVAHARGHQVPHDRVPEVGRRQRRAEALADVGRHAEPRVGAGGEAPGDAHGAPQVRGHRAEGGRPRRAPRPDARQELRRDGVGARHEGPRRAAEVARGVDRVVEGGARRGARPEEGPVVERRRRRGRGLPARQRRPRPDELERAGAVHRHVVHARAHRDAAALEEGDLQREFDVDQYPRLQTHLLITGGSRRRFVVP</sequence>
<name>A0A8T0VFP5_PANVG</name>
<feature type="compositionally biased region" description="Basic and acidic residues" evidence="1">
    <location>
        <begin position="245"/>
        <end position="307"/>
    </location>
</feature>
<dbReference type="Proteomes" id="UP000823388">
    <property type="component" value="Chromosome 2N"/>
</dbReference>
<dbReference type="AlphaFoldDB" id="A0A8T0VFP5"/>
<gene>
    <name evidence="2" type="ORF">PVAP13_2NG336036</name>
</gene>
<feature type="compositionally biased region" description="Basic residues" evidence="1">
    <location>
        <begin position="185"/>
        <end position="196"/>
    </location>
</feature>
<protein>
    <submittedName>
        <fullName evidence="2">Uncharacterized protein</fullName>
    </submittedName>
</protein>
<comment type="caution">
    <text evidence="2">The sequence shown here is derived from an EMBL/GenBank/DDBJ whole genome shotgun (WGS) entry which is preliminary data.</text>
</comment>
<feature type="compositionally biased region" description="Basic and acidic residues" evidence="1">
    <location>
        <begin position="168"/>
        <end position="184"/>
    </location>
</feature>